<proteinExistence type="predicted"/>
<feature type="domain" description="Alpha/beta hydrolase fold-3" evidence="3">
    <location>
        <begin position="114"/>
        <end position="322"/>
    </location>
</feature>
<dbReference type="RefSeq" id="WP_111250895.1">
    <property type="nucleotide sequence ID" value="NZ_QKWH01000005.1"/>
</dbReference>
<dbReference type="Proteomes" id="UP000248783">
    <property type="component" value="Unassembled WGS sequence"/>
</dbReference>
<gene>
    <name evidence="4" type="ORF">DNL40_08840</name>
</gene>
<dbReference type="Gene3D" id="3.40.50.1820">
    <property type="entry name" value="alpha/beta hydrolase"/>
    <property type="match status" value="1"/>
</dbReference>
<feature type="compositionally biased region" description="Low complexity" evidence="2">
    <location>
        <begin position="8"/>
        <end position="17"/>
    </location>
</feature>
<dbReference type="PANTHER" id="PTHR48081:SF8">
    <property type="entry name" value="ALPHA_BETA HYDROLASE FOLD-3 DOMAIN-CONTAINING PROTEIN-RELATED"/>
    <property type="match status" value="1"/>
</dbReference>
<evidence type="ECO:0000256" key="1">
    <source>
        <dbReference type="ARBA" id="ARBA00022801"/>
    </source>
</evidence>
<dbReference type="PANTHER" id="PTHR48081">
    <property type="entry name" value="AB HYDROLASE SUPERFAMILY PROTEIN C4A8.06C"/>
    <property type="match status" value="1"/>
</dbReference>
<organism evidence="4 5">
    <name type="scientific">Xylanimonas oleitrophica</name>
    <dbReference type="NCBI Taxonomy" id="2607479"/>
    <lineage>
        <taxon>Bacteria</taxon>
        <taxon>Bacillati</taxon>
        <taxon>Actinomycetota</taxon>
        <taxon>Actinomycetes</taxon>
        <taxon>Micrococcales</taxon>
        <taxon>Promicromonosporaceae</taxon>
        <taxon>Xylanimonas</taxon>
    </lineage>
</organism>
<feature type="compositionally biased region" description="Pro residues" evidence="2">
    <location>
        <begin position="18"/>
        <end position="29"/>
    </location>
</feature>
<accession>A0A2W5WQ78</accession>
<keyword evidence="5" id="KW-1185">Reference proteome</keyword>
<dbReference type="InterPro" id="IPR050300">
    <property type="entry name" value="GDXG_lipolytic_enzyme"/>
</dbReference>
<dbReference type="InterPro" id="IPR013094">
    <property type="entry name" value="AB_hydrolase_3"/>
</dbReference>
<keyword evidence="1 4" id="KW-0378">Hydrolase</keyword>
<sequence>MTPESTTAPAAPAASPAPAAPAPLGPPPPYDDELAAWLATAPPTGTMPTLDELPAVHAATAALGRLSASDEHLARDGAFAVGHRTVPGPDGAPDVTLLVCRPTSVPDDVATPVVFHVHGGGMVFGDRATGMDLALDWGQALGLTIVSVEYRLAPEHPYPAPVEDCYAGLVWTAQHAAELGVDPDRLVVAGGSAGGGLAAATVLLARDRGGPAVAAQLLLCPMLDDRNDSASARQLDGLGMWDRTANELGWRAYLGPLHGTGDVPPYAAPARATDLSGLPPTFLDVGSAETFRDETVAFAQRIWQAGGRCELHVWPGGFHGFAGTVRSARVSQDALAAPVSWLRRVLAPSAPPAR</sequence>
<dbReference type="InterPro" id="IPR029058">
    <property type="entry name" value="AB_hydrolase_fold"/>
</dbReference>
<reference evidence="4 5" key="1">
    <citation type="submission" date="2018-06" db="EMBL/GenBank/DDBJ databases">
        <title>Whole genome sequencing of a novel hydrocarbon degrading bacterial strain, PW21 isolated from oil contaminated produced water sample.</title>
        <authorList>
            <person name="Nagkirti P."/>
            <person name="Shaikh A."/>
            <person name="Gowdaman V."/>
            <person name="Engineer A.E."/>
            <person name="Dagar S."/>
            <person name="Dhakephalkar P.K."/>
        </authorList>
    </citation>
    <scope>NUCLEOTIDE SEQUENCE [LARGE SCALE GENOMIC DNA]</scope>
    <source>
        <strain evidence="4 5">PW21</strain>
    </source>
</reference>
<evidence type="ECO:0000313" key="4">
    <source>
        <dbReference type="EMBL" id="PZR53102.1"/>
    </source>
</evidence>
<dbReference type="EMBL" id="QKWH01000005">
    <property type="protein sequence ID" value="PZR53102.1"/>
    <property type="molecule type" value="Genomic_DNA"/>
</dbReference>
<comment type="caution">
    <text evidence="4">The sequence shown here is derived from an EMBL/GenBank/DDBJ whole genome shotgun (WGS) entry which is preliminary data.</text>
</comment>
<dbReference type="Pfam" id="PF07859">
    <property type="entry name" value="Abhydrolase_3"/>
    <property type="match status" value="1"/>
</dbReference>
<dbReference type="AlphaFoldDB" id="A0A2W5WQ78"/>
<name>A0A2W5WQ78_9MICO</name>
<evidence type="ECO:0000256" key="2">
    <source>
        <dbReference type="SAM" id="MobiDB-lite"/>
    </source>
</evidence>
<feature type="region of interest" description="Disordered" evidence="2">
    <location>
        <begin position="1"/>
        <end position="33"/>
    </location>
</feature>
<protein>
    <submittedName>
        <fullName evidence="4">Alpha/beta hydrolase</fullName>
    </submittedName>
</protein>
<dbReference type="SUPFAM" id="SSF53474">
    <property type="entry name" value="alpha/beta-Hydrolases"/>
    <property type="match status" value="1"/>
</dbReference>
<evidence type="ECO:0000313" key="5">
    <source>
        <dbReference type="Proteomes" id="UP000248783"/>
    </source>
</evidence>
<dbReference type="GO" id="GO:0016787">
    <property type="term" value="F:hydrolase activity"/>
    <property type="evidence" value="ECO:0007669"/>
    <property type="project" value="UniProtKB-KW"/>
</dbReference>
<evidence type="ECO:0000259" key="3">
    <source>
        <dbReference type="Pfam" id="PF07859"/>
    </source>
</evidence>